<gene>
    <name evidence="14" type="ORF">PAC_15401</name>
</gene>
<keyword evidence="4 11" id="KW-0812">Transmembrane</keyword>
<dbReference type="GO" id="GO:0005743">
    <property type="term" value="C:mitochondrial inner membrane"/>
    <property type="evidence" value="ECO:0007669"/>
    <property type="project" value="TreeGrafter"/>
</dbReference>
<dbReference type="GO" id="GO:0016887">
    <property type="term" value="F:ATP hydrolysis activity"/>
    <property type="evidence" value="ECO:0007669"/>
    <property type="project" value="InterPro"/>
</dbReference>
<feature type="domain" description="ABC transmembrane type-1" evidence="13">
    <location>
        <begin position="80"/>
        <end position="372"/>
    </location>
</feature>
<dbReference type="InterPro" id="IPR036640">
    <property type="entry name" value="ABC1_TM_sf"/>
</dbReference>
<evidence type="ECO:0000256" key="7">
    <source>
        <dbReference type="ARBA" id="ARBA00022840"/>
    </source>
</evidence>
<dbReference type="InterPro" id="IPR003593">
    <property type="entry name" value="AAA+_ATPase"/>
</dbReference>
<dbReference type="InterPro" id="IPR027417">
    <property type="entry name" value="P-loop_NTPase"/>
</dbReference>
<keyword evidence="8 11" id="KW-1133">Transmembrane helix</keyword>
<dbReference type="STRING" id="576137.A0A1L7XKB8"/>
<evidence type="ECO:0000256" key="8">
    <source>
        <dbReference type="ARBA" id="ARBA00022989"/>
    </source>
</evidence>
<name>A0A1L7XKB8_9HELO</name>
<feature type="domain" description="ABC transporter" evidence="12">
    <location>
        <begin position="1106"/>
        <end position="1343"/>
    </location>
</feature>
<dbReference type="PANTHER" id="PTHR43394">
    <property type="entry name" value="ATP-DEPENDENT PERMEASE MDL1, MITOCHONDRIAL"/>
    <property type="match status" value="1"/>
</dbReference>
<feature type="transmembrane region" description="Helical" evidence="11">
    <location>
        <begin position="230"/>
        <end position="251"/>
    </location>
</feature>
<evidence type="ECO:0000256" key="10">
    <source>
        <dbReference type="SAM" id="MobiDB-lite"/>
    </source>
</evidence>
<feature type="compositionally biased region" description="Basic and acidic residues" evidence="10">
    <location>
        <begin position="36"/>
        <end position="48"/>
    </location>
</feature>
<dbReference type="PROSITE" id="PS50893">
    <property type="entry name" value="ABC_TRANSPORTER_2"/>
    <property type="match status" value="2"/>
</dbReference>
<feature type="region of interest" description="Disordered" evidence="10">
    <location>
        <begin position="1"/>
        <end position="48"/>
    </location>
</feature>
<organism evidence="14 15">
    <name type="scientific">Phialocephala subalpina</name>
    <dbReference type="NCBI Taxonomy" id="576137"/>
    <lineage>
        <taxon>Eukaryota</taxon>
        <taxon>Fungi</taxon>
        <taxon>Dikarya</taxon>
        <taxon>Ascomycota</taxon>
        <taxon>Pezizomycotina</taxon>
        <taxon>Leotiomycetes</taxon>
        <taxon>Helotiales</taxon>
        <taxon>Mollisiaceae</taxon>
        <taxon>Phialocephala</taxon>
        <taxon>Phialocephala fortinii species complex</taxon>
    </lineage>
</organism>
<feature type="domain" description="ABC transmembrane type-1" evidence="13">
    <location>
        <begin position="760"/>
        <end position="1047"/>
    </location>
</feature>
<dbReference type="PROSITE" id="PS50929">
    <property type="entry name" value="ABC_TM1F"/>
    <property type="match status" value="2"/>
</dbReference>
<evidence type="ECO:0000313" key="15">
    <source>
        <dbReference type="Proteomes" id="UP000184330"/>
    </source>
</evidence>
<dbReference type="Gene3D" id="1.20.1560.10">
    <property type="entry name" value="ABC transporter type 1, transmembrane domain"/>
    <property type="match status" value="1"/>
</dbReference>
<evidence type="ECO:0000256" key="9">
    <source>
        <dbReference type="ARBA" id="ARBA00023136"/>
    </source>
</evidence>
<dbReference type="GO" id="GO:0015421">
    <property type="term" value="F:ABC-type oligopeptide transporter activity"/>
    <property type="evidence" value="ECO:0007669"/>
    <property type="project" value="TreeGrafter"/>
</dbReference>
<feature type="transmembrane region" description="Helical" evidence="11">
    <location>
        <begin position="905"/>
        <end position="923"/>
    </location>
</feature>
<feature type="region of interest" description="Disordered" evidence="10">
    <location>
        <begin position="468"/>
        <end position="501"/>
    </location>
</feature>
<dbReference type="Gene3D" id="3.40.50.300">
    <property type="entry name" value="P-loop containing nucleotide triphosphate hydrolases"/>
    <property type="match status" value="2"/>
</dbReference>
<feature type="transmembrane region" description="Helical" evidence="11">
    <location>
        <begin position="880"/>
        <end position="899"/>
    </location>
</feature>
<evidence type="ECO:0000256" key="11">
    <source>
        <dbReference type="SAM" id="Phobius"/>
    </source>
</evidence>
<evidence type="ECO:0000256" key="4">
    <source>
        <dbReference type="ARBA" id="ARBA00022692"/>
    </source>
</evidence>
<dbReference type="EMBL" id="FJOG01000031">
    <property type="protein sequence ID" value="CZR65501.1"/>
    <property type="molecule type" value="Genomic_DNA"/>
</dbReference>
<dbReference type="CDD" id="cd18577">
    <property type="entry name" value="ABC_6TM_Pgp_ABCB1_D1_like"/>
    <property type="match status" value="1"/>
</dbReference>
<dbReference type="SMART" id="SM00382">
    <property type="entry name" value="AAA"/>
    <property type="match status" value="2"/>
</dbReference>
<dbReference type="PANTHER" id="PTHR43394:SF11">
    <property type="entry name" value="ATP-BINDING CASSETTE TRANSPORTER"/>
    <property type="match status" value="1"/>
</dbReference>
<comment type="similarity">
    <text evidence="2">Belongs to the ABC transporter superfamily. ABCB family. Multidrug resistance exporter (TC 3.A.1.201) subfamily.</text>
</comment>
<dbReference type="SUPFAM" id="SSF52540">
    <property type="entry name" value="P-loop containing nucleoside triphosphate hydrolases"/>
    <property type="match status" value="3"/>
</dbReference>
<evidence type="ECO:0000259" key="12">
    <source>
        <dbReference type="PROSITE" id="PS50893"/>
    </source>
</evidence>
<comment type="subcellular location">
    <subcellularLocation>
        <location evidence="1">Membrane</location>
        <topology evidence="1">Multi-pass membrane protein</topology>
    </subcellularLocation>
</comment>
<feature type="compositionally biased region" description="Polar residues" evidence="10">
    <location>
        <begin position="710"/>
        <end position="727"/>
    </location>
</feature>
<keyword evidence="9 11" id="KW-0472">Membrane</keyword>
<dbReference type="InterPro" id="IPR017871">
    <property type="entry name" value="ABC_transporter-like_CS"/>
</dbReference>
<reference evidence="14 15" key="1">
    <citation type="submission" date="2016-03" db="EMBL/GenBank/DDBJ databases">
        <authorList>
            <person name="Ploux O."/>
        </authorList>
    </citation>
    <scope>NUCLEOTIDE SEQUENCE [LARGE SCALE GENOMIC DNA]</scope>
    <source>
        <strain evidence="14 15">UAMH 11012</strain>
    </source>
</reference>
<sequence length="1348" mass="148352">MDPGQEAAVPLPEAEGGSHNREITTVDISPSQADHSLSKIEDPDEQKVDYSSKAENKTTWSDYMRIFTYSTLTDRILLGIAFFAEIATGCTLPLMNIVFGHLATHFSAYFTPGSTTTKAQFLHILSQQTLYIVYLFIGRWVLSYISMLIFRIAGLRMSAKLRSAYLKALFSLPVQVLDTLPSGQASNTITSTANVLQVGISDRLGILIQFISLSIAAIVVAFRFSWALTLATLSIVPFICLSYGVVIPVILRMNKEVEHADAKASSIAGEVLGSIRMIVACGAEGRIARRYAGWIEESRRRGLKISPFLGLQYVPPYFAVYSTMALCFWFGFKLYREHHIDSVGTIVIVLTSVMMLAFSAGQTASPIAAASKAASAAGDFFVIIDAPKPSTVGLKEPDVSAHDELRLASVTFAYPSRPHVKVLDDLNVSFEPGKITAIVGASGSGKSTIVGLLERWYELSDENRVVLPASRMGKNDKQDSKSKDPQDAAEENQEAPEPPIALSGSIFVGDKNIDSVDLKWWRSQIGLVQQEPFIFNDTIYRNVEYGLVGSQWENESAEIKKGLVEEACREAFADEFIAKLPQRYQTHVGDAGIKLSGGQRQRLAIARSIIKRPKILILDEATSSIDVRGERLVQAALDKVSEGRTTITIAHRLSTIKKADKIVVLQKGKVIEEGAHESLLSNPDGVYWALVNAQQLSMDEPFPEEDADRIQSSNPLARVQSEGSGNANDMEVEEPYKPKSFFGSFGLLMYEQRSQWQWYVLLVVTCMGAGAAFPVQAYLFAQLITVVELIGQALINATAHWSLMFVVLAICLAFAYYWEGWSSNQVSVNVSCTYRQQYFESILAKPIAFFDAEDNSSGTLTGRVANDPTQLQQLLGVNMAMVFQSIFSLIGCIIIAFVFGWKLTLVAVFVALPIIMVGAFFRYRFEVEFEKINQEVFAESSKFSAEAIGAFRTVTSLTLEGMITARYDVLLQGHLDKAFKKARFSSMIFALSDSVNLLCMALTFYYGGKLLASREYSAAAFFVVYIAVINGSESAGAFLSFGPSKSTALPLCLPPTESFSSAHLHLTADFAQAAQAANRILSFRIPTKPKDKATSELQDAEGGVKIEFRDLWFKYPTRDVPIFTGLNLTIEKGQFAALVGPSGCGKTSVVSLLEKFYEPQKGKILCNGTNIADIDEKEYRKAISLVAQEPTLYQGTIRENILLGVAEATTQEALYEACREAEIHDFIMSLPDSYNTDVGTKGINLSGGQKQRVAIARALIRDPKILLLDEATSSLDSESEKLVQKAFEKAGRKGRTMVVVAHRLATVQNADVIFVMGNGRVLEKGDHHALLRERGVYYQMCQSQALDR</sequence>
<feature type="transmembrane region" description="Helical" evidence="11">
    <location>
        <begin position="799"/>
        <end position="818"/>
    </location>
</feature>
<evidence type="ECO:0000256" key="6">
    <source>
        <dbReference type="ARBA" id="ARBA00022741"/>
    </source>
</evidence>
<dbReference type="Pfam" id="PF00005">
    <property type="entry name" value="ABC_tran"/>
    <property type="match status" value="3"/>
</dbReference>
<keyword evidence="7" id="KW-0067">ATP-binding</keyword>
<feature type="transmembrane region" description="Helical" evidence="11">
    <location>
        <begin position="987"/>
        <end position="1006"/>
    </location>
</feature>
<dbReference type="GO" id="GO:0090374">
    <property type="term" value="P:oligopeptide export from mitochondrion"/>
    <property type="evidence" value="ECO:0007669"/>
    <property type="project" value="TreeGrafter"/>
</dbReference>
<dbReference type="FunFam" id="1.20.1560.10:FF:000057">
    <property type="entry name" value="ABC multidrug transporter SitT"/>
    <property type="match status" value="1"/>
</dbReference>
<evidence type="ECO:0000256" key="1">
    <source>
        <dbReference type="ARBA" id="ARBA00004141"/>
    </source>
</evidence>
<feature type="transmembrane region" description="Helical" evidence="11">
    <location>
        <begin position="131"/>
        <end position="153"/>
    </location>
</feature>
<feature type="compositionally biased region" description="Basic and acidic residues" evidence="10">
    <location>
        <begin position="473"/>
        <end position="486"/>
    </location>
</feature>
<proteinExistence type="inferred from homology"/>
<dbReference type="InterPro" id="IPR039421">
    <property type="entry name" value="Type_1_exporter"/>
</dbReference>
<dbReference type="SUPFAM" id="SSF90123">
    <property type="entry name" value="ABC transporter transmembrane region"/>
    <property type="match status" value="2"/>
</dbReference>
<keyword evidence="3" id="KW-0813">Transport</keyword>
<feature type="transmembrane region" description="Helical" evidence="11">
    <location>
        <begin position="76"/>
        <end position="99"/>
    </location>
</feature>
<dbReference type="Pfam" id="PF00664">
    <property type="entry name" value="ABC_membrane"/>
    <property type="match status" value="2"/>
</dbReference>
<keyword evidence="15" id="KW-1185">Reference proteome</keyword>
<keyword evidence="5" id="KW-0677">Repeat</keyword>
<evidence type="ECO:0000259" key="13">
    <source>
        <dbReference type="PROSITE" id="PS50929"/>
    </source>
</evidence>
<dbReference type="CDD" id="cd03249">
    <property type="entry name" value="ABC_MTABC3_MDL1_MDL2"/>
    <property type="match status" value="1"/>
</dbReference>
<dbReference type="FunFam" id="3.40.50.300:FF:000913">
    <property type="entry name" value="ABC multidrug transporter SitT"/>
    <property type="match status" value="1"/>
</dbReference>
<feature type="compositionally biased region" description="Polar residues" evidence="10">
    <location>
        <begin position="26"/>
        <end position="35"/>
    </location>
</feature>
<dbReference type="GO" id="GO:0005524">
    <property type="term" value="F:ATP binding"/>
    <property type="evidence" value="ECO:0007669"/>
    <property type="project" value="UniProtKB-KW"/>
</dbReference>
<feature type="transmembrane region" description="Helical" evidence="11">
    <location>
        <begin position="204"/>
        <end position="224"/>
    </location>
</feature>
<feature type="transmembrane region" description="Helical" evidence="11">
    <location>
        <begin position="758"/>
        <end position="779"/>
    </location>
</feature>
<dbReference type="OrthoDB" id="6500128at2759"/>
<feature type="transmembrane region" description="Helical" evidence="11">
    <location>
        <begin position="338"/>
        <end position="358"/>
    </location>
</feature>
<dbReference type="InterPro" id="IPR003439">
    <property type="entry name" value="ABC_transporter-like_ATP-bd"/>
</dbReference>
<dbReference type="CDD" id="cd18578">
    <property type="entry name" value="ABC_6TM_Pgp_ABCB1_D2_like"/>
    <property type="match status" value="1"/>
</dbReference>
<feature type="region of interest" description="Disordered" evidence="10">
    <location>
        <begin position="705"/>
        <end position="732"/>
    </location>
</feature>
<accession>A0A1L7XKB8</accession>
<evidence type="ECO:0000256" key="3">
    <source>
        <dbReference type="ARBA" id="ARBA00022448"/>
    </source>
</evidence>
<protein>
    <submittedName>
        <fullName evidence="14">Probable leptomycin B resistance protein pmd1</fullName>
    </submittedName>
</protein>
<evidence type="ECO:0000256" key="5">
    <source>
        <dbReference type="ARBA" id="ARBA00022737"/>
    </source>
</evidence>
<keyword evidence="6" id="KW-0547">Nucleotide-binding</keyword>
<evidence type="ECO:0000313" key="14">
    <source>
        <dbReference type="EMBL" id="CZR65501.1"/>
    </source>
</evidence>
<dbReference type="PROSITE" id="PS00211">
    <property type="entry name" value="ABC_TRANSPORTER_1"/>
    <property type="match status" value="2"/>
</dbReference>
<feature type="transmembrane region" description="Helical" evidence="11">
    <location>
        <begin position="308"/>
        <end position="332"/>
    </location>
</feature>
<feature type="domain" description="ABC transporter" evidence="12">
    <location>
        <begin position="405"/>
        <end position="692"/>
    </location>
</feature>
<evidence type="ECO:0000256" key="2">
    <source>
        <dbReference type="ARBA" id="ARBA00007577"/>
    </source>
</evidence>
<dbReference type="Proteomes" id="UP000184330">
    <property type="component" value="Unassembled WGS sequence"/>
</dbReference>
<dbReference type="InterPro" id="IPR011527">
    <property type="entry name" value="ABC1_TM_dom"/>
</dbReference>